<dbReference type="PROSITE" id="PS50157">
    <property type="entry name" value="ZINC_FINGER_C2H2_2"/>
    <property type="match status" value="6"/>
</dbReference>
<protein>
    <submittedName>
        <fullName evidence="6">Uncharacterized protein</fullName>
    </submittedName>
</protein>
<proteinExistence type="predicted"/>
<evidence type="ECO:0000313" key="7">
    <source>
        <dbReference type="Proteomes" id="UP000092462"/>
    </source>
</evidence>
<dbReference type="GO" id="GO:0005634">
    <property type="term" value="C:nucleus"/>
    <property type="evidence" value="ECO:0007669"/>
    <property type="project" value="InterPro"/>
</dbReference>
<dbReference type="VEuPathDB" id="VectorBase:PPAI001419"/>
<dbReference type="FunFam" id="3.30.160.60:FF:000065">
    <property type="entry name" value="B-cell CLL/lymphoma 6, member B"/>
    <property type="match status" value="1"/>
</dbReference>
<dbReference type="InterPro" id="IPR036236">
    <property type="entry name" value="Znf_C2H2_sf"/>
</dbReference>
<keyword evidence="1" id="KW-0479">Metal-binding</keyword>
<organism evidence="6 7">
    <name type="scientific">Phlebotomus papatasi</name>
    <name type="common">Sandfly</name>
    <dbReference type="NCBI Taxonomy" id="29031"/>
    <lineage>
        <taxon>Eukaryota</taxon>
        <taxon>Metazoa</taxon>
        <taxon>Ecdysozoa</taxon>
        <taxon>Arthropoda</taxon>
        <taxon>Hexapoda</taxon>
        <taxon>Insecta</taxon>
        <taxon>Pterygota</taxon>
        <taxon>Neoptera</taxon>
        <taxon>Endopterygota</taxon>
        <taxon>Diptera</taxon>
        <taxon>Nematocera</taxon>
        <taxon>Psychodoidea</taxon>
        <taxon>Psychodidae</taxon>
        <taxon>Phlebotomus</taxon>
        <taxon>Phlebotomus</taxon>
    </lineage>
</organism>
<evidence type="ECO:0000256" key="5">
    <source>
        <dbReference type="SAM" id="MobiDB-lite"/>
    </source>
</evidence>
<dbReference type="GO" id="GO:0008270">
    <property type="term" value="F:zinc ion binding"/>
    <property type="evidence" value="ECO:0007669"/>
    <property type="project" value="UniProtKB-UniRule"/>
</dbReference>
<evidence type="ECO:0000256" key="3">
    <source>
        <dbReference type="ARBA" id="ARBA00022771"/>
    </source>
</evidence>
<reference evidence="6" key="1">
    <citation type="submission" date="2022-08" db="UniProtKB">
        <authorList>
            <consortium name="EnsemblMetazoa"/>
        </authorList>
    </citation>
    <scope>IDENTIFICATION</scope>
    <source>
        <strain evidence="6">Israel</strain>
    </source>
</reference>
<dbReference type="PROSITE" id="PS51915">
    <property type="entry name" value="ZAD"/>
    <property type="match status" value="1"/>
</dbReference>
<evidence type="ECO:0000256" key="4">
    <source>
        <dbReference type="ARBA" id="ARBA00022833"/>
    </source>
</evidence>
<accession>A0A1B0D246</accession>
<dbReference type="Proteomes" id="UP000092462">
    <property type="component" value="Unassembled WGS sequence"/>
</dbReference>
<dbReference type="SUPFAM" id="SSF57716">
    <property type="entry name" value="Glucocorticoid receptor-like (DNA-binding domain)"/>
    <property type="match status" value="1"/>
</dbReference>
<keyword evidence="7" id="KW-1185">Reference proteome</keyword>
<feature type="region of interest" description="Disordered" evidence="5">
    <location>
        <begin position="151"/>
        <end position="175"/>
    </location>
</feature>
<dbReference type="EMBL" id="AJVK01002713">
    <property type="status" value="NOT_ANNOTATED_CDS"/>
    <property type="molecule type" value="Genomic_DNA"/>
</dbReference>
<evidence type="ECO:0000256" key="2">
    <source>
        <dbReference type="ARBA" id="ARBA00022737"/>
    </source>
</evidence>
<evidence type="ECO:0000256" key="1">
    <source>
        <dbReference type="ARBA" id="ARBA00022723"/>
    </source>
</evidence>
<keyword evidence="4" id="KW-0862">Zinc</keyword>
<dbReference type="Gene3D" id="3.40.1800.20">
    <property type="match status" value="1"/>
</dbReference>
<dbReference type="Gene3D" id="3.30.160.60">
    <property type="entry name" value="Classic Zinc Finger"/>
    <property type="match status" value="4"/>
</dbReference>
<sequence>MEEWTVCRLCLQSTEGSMKSLPDVTYNMIPFFNIYFELVGITFTDYPTFPGKICSSCEEEMHQAYKFREKCLETEDKLKELLNEGRDNFSIEFITTPKIVVDSLGKKPNIESEVKSTSDAEISKIKDEPEDEVDVDDADIVNFGGGNYLIHKKKPDQSSTTAASNTKKQLSQKKTEELKNRRIQCKKCERIYQGIEMFTRHRCVPINNVKDQQMITKGPDPDGKKTRTRSKPSKKIYKCEQCNKTFATTNNHMLHMDKHNNFLRYACDQCDKRFSTWINRRNHIYKVHLQKKFCECSECGMGFYKLWDLKKHITTEHLKLRPYQCEACGKTFKHPYTLKSHVETHNTSKSVSCEICGRQLKSRKTLIQHMSIHSEEKNYVCPVCSKAFTWNVTMKSHVRSAHPNDLHLLPPDGTIVNKRYLKKKAEMDG</sequence>
<dbReference type="VEuPathDB" id="VectorBase:PPAPM1_003900"/>
<name>A0A1B0D246_PHLPP</name>
<dbReference type="SUPFAM" id="SSF57667">
    <property type="entry name" value="beta-beta-alpha zinc fingers"/>
    <property type="match status" value="3"/>
</dbReference>
<keyword evidence="2" id="KW-0677">Repeat</keyword>
<dbReference type="Pfam" id="PF12874">
    <property type="entry name" value="zf-met"/>
    <property type="match status" value="1"/>
</dbReference>
<dbReference type="PROSITE" id="PS00028">
    <property type="entry name" value="ZINC_FINGER_C2H2_1"/>
    <property type="match status" value="6"/>
</dbReference>
<dbReference type="InterPro" id="IPR013087">
    <property type="entry name" value="Znf_C2H2_type"/>
</dbReference>
<dbReference type="PANTHER" id="PTHR24379">
    <property type="entry name" value="KRAB AND ZINC FINGER DOMAIN-CONTAINING"/>
    <property type="match status" value="1"/>
</dbReference>
<keyword evidence="3" id="KW-0863">Zinc-finger</keyword>
<dbReference type="EnsemblMetazoa" id="PPAI001419-RA">
    <property type="protein sequence ID" value="PPAI001419-PA"/>
    <property type="gene ID" value="PPAI001419"/>
</dbReference>
<evidence type="ECO:0000313" key="6">
    <source>
        <dbReference type="EnsemblMetazoa" id="PPAI001419-PA"/>
    </source>
</evidence>
<dbReference type="Pfam" id="PF00096">
    <property type="entry name" value="zf-C2H2"/>
    <property type="match status" value="3"/>
</dbReference>
<dbReference type="InterPro" id="IPR012934">
    <property type="entry name" value="Znf_AD"/>
</dbReference>
<dbReference type="PANTHER" id="PTHR24379:SF121">
    <property type="entry name" value="C2H2-TYPE DOMAIN-CONTAINING PROTEIN"/>
    <property type="match status" value="1"/>
</dbReference>
<dbReference type="AlphaFoldDB" id="A0A1B0D246"/>
<feature type="compositionally biased region" description="Polar residues" evidence="5">
    <location>
        <begin position="157"/>
        <end position="169"/>
    </location>
</feature>
<dbReference type="Pfam" id="PF07776">
    <property type="entry name" value="zf-AD"/>
    <property type="match status" value="1"/>
</dbReference>
<dbReference type="SMART" id="SM00868">
    <property type="entry name" value="zf-AD"/>
    <property type="match status" value="1"/>
</dbReference>
<dbReference type="SMART" id="SM00355">
    <property type="entry name" value="ZnF_C2H2"/>
    <property type="match status" value="6"/>
</dbReference>